<gene>
    <name evidence="2" type="ORF">HUW51_21720</name>
</gene>
<accession>A0A7G7GDH3</accession>
<reference evidence="2 3" key="1">
    <citation type="journal article" date="2018" name="Int. J. Syst. Evol. Microbiol.">
        <title>Adhaeribacter swui sp. nov., isolated from wet mud.</title>
        <authorList>
            <person name="Kim D.U."/>
            <person name="Kim K.W."/>
            <person name="Kang M.S."/>
            <person name="Kim J.Y."/>
            <person name="Jang J.H."/>
            <person name="Kim M.K."/>
        </authorList>
    </citation>
    <scope>NUCLEOTIDE SEQUENCE [LARGE SCALE GENOMIC DNA]</scope>
    <source>
        <strain evidence="2 3">KCTC 52873</strain>
    </source>
</reference>
<feature type="signal peptide" evidence="1">
    <location>
        <begin position="1"/>
        <end position="21"/>
    </location>
</feature>
<evidence type="ECO:0000256" key="1">
    <source>
        <dbReference type="SAM" id="SignalP"/>
    </source>
</evidence>
<dbReference type="Proteomes" id="UP000515237">
    <property type="component" value="Chromosome"/>
</dbReference>
<sequence length="88" mass="9313">MKKIVLALVCSMIAYSGNSSLKGSLLVNTVSFADLPEPAVSTKIAPKPSHQVKPANKVCVAPEKTTTVKSGICNAKVEYVFSNCSRKS</sequence>
<feature type="chain" id="PRO_5029001053" evidence="1">
    <location>
        <begin position="22"/>
        <end position="88"/>
    </location>
</feature>
<organism evidence="2 3">
    <name type="scientific">Adhaeribacter swui</name>
    <dbReference type="NCBI Taxonomy" id="2086471"/>
    <lineage>
        <taxon>Bacteria</taxon>
        <taxon>Pseudomonadati</taxon>
        <taxon>Bacteroidota</taxon>
        <taxon>Cytophagia</taxon>
        <taxon>Cytophagales</taxon>
        <taxon>Hymenobacteraceae</taxon>
        <taxon>Adhaeribacter</taxon>
    </lineage>
</organism>
<keyword evidence="1" id="KW-0732">Signal</keyword>
<evidence type="ECO:0000313" key="2">
    <source>
        <dbReference type="EMBL" id="QNF35207.1"/>
    </source>
</evidence>
<dbReference type="KEGG" id="aswu:HUW51_21720"/>
<dbReference type="RefSeq" id="WP_185271698.1">
    <property type="nucleotide sequence ID" value="NZ_CP055156.1"/>
</dbReference>
<proteinExistence type="predicted"/>
<name>A0A7G7GDH3_9BACT</name>
<dbReference type="EMBL" id="CP055156">
    <property type="protein sequence ID" value="QNF35207.1"/>
    <property type="molecule type" value="Genomic_DNA"/>
</dbReference>
<evidence type="ECO:0000313" key="3">
    <source>
        <dbReference type="Proteomes" id="UP000515237"/>
    </source>
</evidence>
<dbReference type="AlphaFoldDB" id="A0A7G7GDH3"/>
<protein>
    <submittedName>
        <fullName evidence="2">Uncharacterized protein</fullName>
    </submittedName>
</protein>
<keyword evidence="3" id="KW-1185">Reference proteome</keyword>